<evidence type="ECO:0000313" key="7">
    <source>
        <dbReference type="EnsemblPlants" id="QL07p006276:mrna"/>
    </source>
</evidence>
<keyword evidence="2" id="KW-0677">Repeat</keyword>
<dbReference type="InterPro" id="IPR044974">
    <property type="entry name" value="Disease_R_plants"/>
</dbReference>
<accession>A0A7N2M332</accession>
<dbReference type="FunFam" id="3.40.50.10140:FF:000007">
    <property type="entry name" value="Disease resistance protein (TIR-NBS-LRR class)"/>
    <property type="match status" value="1"/>
</dbReference>
<dbReference type="InterPro" id="IPR035897">
    <property type="entry name" value="Toll_tir_struct_dom_sf"/>
</dbReference>
<feature type="region of interest" description="Disordered" evidence="5">
    <location>
        <begin position="1206"/>
        <end position="1241"/>
    </location>
</feature>
<dbReference type="EMBL" id="LRBV02000007">
    <property type="status" value="NOT_ANNOTATED_CDS"/>
    <property type="molecule type" value="Genomic_DNA"/>
</dbReference>
<dbReference type="SUPFAM" id="SSF52058">
    <property type="entry name" value="L domain-like"/>
    <property type="match status" value="2"/>
</dbReference>
<evidence type="ECO:0000256" key="4">
    <source>
        <dbReference type="ARBA" id="ARBA00023027"/>
    </source>
</evidence>
<evidence type="ECO:0000256" key="1">
    <source>
        <dbReference type="ARBA" id="ARBA00022614"/>
    </source>
</evidence>
<dbReference type="InterPro" id="IPR000157">
    <property type="entry name" value="TIR_dom"/>
</dbReference>
<dbReference type="Gene3D" id="3.40.50.10140">
    <property type="entry name" value="Toll/interleukin-1 receptor homology (TIR) domain"/>
    <property type="match status" value="1"/>
</dbReference>
<keyword evidence="8" id="KW-1185">Reference proteome</keyword>
<evidence type="ECO:0000256" key="5">
    <source>
        <dbReference type="SAM" id="MobiDB-lite"/>
    </source>
</evidence>
<dbReference type="Pfam" id="PF23282">
    <property type="entry name" value="WHD_ROQ1"/>
    <property type="match status" value="1"/>
</dbReference>
<evidence type="ECO:0000259" key="6">
    <source>
        <dbReference type="PROSITE" id="PS50104"/>
    </source>
</evidence>
<dbReference type="InterPro" id="IPR055414">
    <property type="entry name" value="LRR_R13L4/SHOC2-like"/>
</dbReference>
<dbReference type="PROSITE" id="PS50104">
    <property type="entry name" value="TIR"/>
    <property type="match status" value="1"/>
</dbReference>
<keyword evidence="3" id="KW-0611">Plant defense</keyword>
<evidence type="ECO:0000256" key="3">
    <source>
        <dbReference type="ARBA" id="ARBA00022821"/>
    </source>
</evidence>
<proteinExistence type="predicted"/>
<dbReference type="InterPro" id="IPR032675">
    <property type="entry name" value="LRR_dom_sf"/>
</dbReference>
<dbReference type="GO" id="GO:0043531">
    <property type="term" value="F:ADP binding"/>
    <property type="evidence" value="ECO:0007669"/>
    <property type="project" value="InterPro"/>
</dbReference>
<dbReference type="GO" id="GO:0006952">
    <property type="term" value="P:defense response"/>
    <property type="evidence" value="ECO:0007669"/>
    <property type="project" value="UniProtKB-KW"/>
</dbReference>
<dbReference type="GO" id="GO:0007165">
    <property type="term" value="P:signal transduction"/>
    <property type="evidence" value="ECO:0007669"/>
    <property type="project" value="InterPro"/>
</dbReference>
<dbReference type="Gene3D" id="1.10.8.430">
    <property type="entry name" value="Helical domain of apoptotic protease-activating factors"/>
    <property type="match status" value="1"/>
</dbReference>
<dbReference type="Gene3D" id="3.80.10.10">
    <property type="entry name" value="Ribonuclease Inhibitor"/>
    <property type="match status" value="2"/>
</dbReference>
<dbReference type="InterPro" id="IPR058192">
    <property type="entry name" value="WHD_ROQ1-like"/>
</dbReference>
<sequence length="1284" mass="144413">MGMEADSSSFPSSSSSSSTAQRKYDVFLSFRGEDTRNNFMDHLFNALKGKGIHTFRDDEELKKGKAIGPELLEAIKESKFAVIILSKDYASSTWCLDELAHIIFCKEEKGMTVLPVFHYVDPSDVRKQRKTFEQPFVEYEKKENKERVEKWRVALRQVGNLAGWHLKDTRPESQDIQEIVGCISLNLKYDAFPYITKDLVGIYSPVVELESCLAVGSNDVRFIGIWAMGGMGKTTLARVVYHMVSKEFEARGFIEDVRKNFENYGCVPLQQKIIDDILKDKDLKIEEEYDGVLKIKSRLSRKKILLVLDDVDKSKQLKMLSGEHDWFGPGTRIIITARDKHVLEAHGVDTIYEVKGLNDENALQLFCSKAFRKKHVLDDYIELSNHFLKYAGGLPLALEVLGSFLFGKSSVEWKIVLERLKEFPEEVILQKKDHVVEKLDILGLYPVLGLEELIDKSLLKIMYDDMVWMHDLLEEMGRNLVFQECLDDPGKRSRLWVYNDIDKVLEKNKNFDKLKFIDLASSLNLIITPDFTRVPNLEKLVLSNCTKLHELHSSIGILKKLILLDLRRCRKLSCLPRKFEMESLVTLELSGCFDIEKISEFVGNMGCLQELKLDGTGIKELPSSIEGLIGLTSLSLAYCDDLVCLPSAICSLKSLESLDLSWCLKIDKLPKNLGNVKGLKVLKLSGTAIKELPSSIEHMTSLTLLTFNKCKNLVCLPNSIFSLKLGNSLDLVGCSKFDNLPENLGNVEGLEKLDLSGTAIKELPSSIEHLTSLTLLSLKNCKNLVCLPSTICCLKLLNSLDLSGCSKFDRLPENLGNVEGLEFLDLSGTSIKEVPSSIVLLKNLKELLVHGLKETLFSFNSMPTSHIAVGLLLPSLSGLHSLIYLDLCDCDLSSIPNDIGNLSSLARLNLCGNNFVSLPKGISQLSNLQTLHLEGCKRLQSLENVPSTIVFVIANNCTSLERLPELQNHPLRSCPSRLLFTYLNCFKLVDNIQSGSNMLQGQSGRLPNMLEIIIPGGEIPKGFSPARFILKSPPRSKLQVLTGHTWKIQLQVPSCGCDELMGIALCIVFVPNGSYQSSCAFEVHGFRGAVPVKSDFAINYGKFESPTMLDSGFMTNYGKVESPHLWLLYLSTHYSGSNWGETFSQIDVNGAHQFEIEISFPEYEVEKVGFHLVYKQDIEDPNQTMAQCSSNSMLYEDLGDLHNDHSNSAAEGFRNKRSNDGDDGAGPSRKGYSDEEPQPERIHRLGRFMADSEDSSQREIFYFREWIFRLLCWCARDKDNRDDE</sequence>
<dbReference type="InterPro" id="IPR058546">
    <property type="entry name" value="RPS4B/Roq1-like_LRR"/>
</dbReference>
<organism evidence="7 8">
    <name type="scientific">Quercus lobata</name>
    <name type="common">Valley oak</name>
    <dbReference type="NCBI Taxonomy" id="97700"/>
    <lineage>
        <taxon>Eukaryota</taxon>
        <taxon>Viridiplantae</taxon>
        <taxon>Streptophyta</taxon>
        <taxon>Embryophyta</taxon>
        <taxon>Tracheophyta</taxon>
        <taxon>Spermatophyta</taxon>
        <taxon>Magnoliopsida</taxon>
        <taxon>eudicotyledons</taxon>
        <taxon>Gunneridae</taxon>
        <taxon>Pentapetalae</taxon>
        <taxon>rosids</taxon>
        <taxon>fabids</taxon>
        <taxon>Fagales</taxon>
        <taxon>Fagaceae</taxon>
        <taxon>Quercus</taxon>
    </lineage>
</organism>
<dbReference type="PANTHER" id="PTHR11017:SF559">
    <property type="entry name" value="DISEASE RESISTANCE PROTEIN CHL1"/>
    <property type="match status" value="1"/>
</dbReference>
<dbReference type="Pfam" id="PF23598">
    <property type="entry name" value="LRR_14"/>
    <property type="match status" value="1"/>
</dbReference>
<dbReference type="Proteomes" id="UP000594261">
    <property type="component" value="Chromosome 7"/>
</dbReference>
<dbReference type="SMART" id="SM00369">
    <property type="entry name" value="LRR_TYP"/>
    <property type="match status" value="6"/>
</dbReference>
<dbReference type="Gene3D" id="3.40.50.300">
    <property type="entry name" value="P-loop containing nucleotide triphosphate hydrolases"/>
    <property type="match status" value="1"/>
</dbReference>
<evidence type="ECO:0000256" key="2">
    <source>
        <dbReference type="ARBA" id="ARBA00022737"/>
    </source>
</evidence>
<dbReference type="InterPro" id="IPR002182">
    <property type="entry name" value="NB-ARC"/>
</dbReference>
<dbReference type="GO" id="GO:0051707">
    <property type="term" value="P:response to other organism"/>
    <property type="evidence" value="ECO:0007669"/>
    <property type="project" value="UniProtKB-ARBA"/>
</dbReference>
<protein>
    <recommendedName>
        <fullName evidence="6">TIR domain-containing protein</fullName>
    </recommendedName>
</protein>
<dbReference type="InterPro" id="IPR003591">
    <property type="entry name" value="Leu-rich_rpt_typical-subtyp"/>
</dbReference>
<dbReference type="SUPFAM" id="SSF52540">
    <property type="entry name" value="P-loop containing nucleoside triphosphate hydrolases"/>
    <property type="match status" value="1"/>
</dbReference>
<dbReference type="OMA" id="SEMSITW"/>
<name>A0A7N2M332_QUELO</name>
<feature type="domain" description="TIR" evidence="6">
    <location>
        <begin position="22"/>
        <end position="187"/>
    </location>
</feature>
<dbReference type="Gramene" id="QL07p006276:mrna">
    <property type="protein sequence ID" value="QL07p006276:mrna"/>
    <property type="gene ID" value="QL07p006276"/>
</dbReference>
<reference evidence="7 8" key="1">
    <citation type="journal article" date="2016" name="G3 (Bethesda)">
        <title>First Draft Assembly and Annotation of the Genome of a California Endemic Oak Quercus lobata Nee (Fagaceae).</title>
        <authorList>
            <person name="Sork V.L."/>
            <person name="Fitz-Gibbon S.T."/>
            <person name="Puiu D."/>
            <person name="Crepeau M."/>
            <person name="Gugger P.F."/>
            <person name="Sherman R."/>
            <person name="Stevens K."/>
            <person name="Langley C.H."/>
            <person name="Pellegrini M."/>
            <person name="Salzberg S.L."/>
        </authorList>
    </citation>
    <scope>NUCLEOTIDE SEQUENCE [LARGE SCALE GENOMIC DNA]</scope>
    <source>
        <strain evidence="7 8">cv. SW786</strain>
    </source>
</reference>
<dbReference type="SUPFAM" id="SSF52200">
    <property type="entry name" value="Toll/Interleukin receptor TIR domain"/>
    <property type="match status" value="1"/>
</dbReference>
<dbReference type="Pfam" id="PF01582">
    <property type="entry name" value="TIR"/>
    <property type="match status" value="1"/>
</dbReference>
<keyword evidence="4" id="KW-0520">NAD</keyword>
<dbReference type="Pfam" id="PF23286">
    <property type="entry name" value="LRR_13"/>
    <property type="match status" value="1"/>
</dbReference>
<keyword evidence="1" id="KW-0433">Leucine-rich repeat</keyword>
<dbReference type="PANTHER" id="PTHR11017">
    <property type="entry name" value="LEUCINE-RICH REPEAT-CONTAINING PROTEIN"/>
    <property type="match status" value="1"/>
</dbReference>
<dbReference type="Pfam" id="PF00931">
    <property type="entry name" value="NB-ARC"/>
    <property type="match status" value="1"/>
</dbReference>
<dbReference type="SMART" id="SM00255">
    <property type="entry name" value="TIR"/>
    <property type="match status" value="1"/>
</dbReference>
<dbReference type="InterPro" id="IPR042197">
    <property type="entry name" value="Apaf_helical"/>
</dbReference>
<dbReference type="EnsemblPlants" id="QL07p006276:mrna">
    <property type="protein sequence ID" value="QL07p006276:mrna"/>
    <property type="gene ID" value="QL07p006276"/>
</dbReference>
<reference evidence="7" key="2">
    <citation type="submission" date="2021-01" db="UniProtKB">
        <authorList>
            <consortium name="EnsemblPlants"/>
        </authorList>
    </citation>
    <scope>IDENTIFICATION</scope>
</reference>
<evidence type="ECO:0000313" key="8">
    <source>
        <dbReference type="Proteomes" id="UP000594261"/>
    </source>
</evidence>
<dbReference type="InParanoid" id="A0A7N2M332"/>
<dbReference type="PRINTS" id="PR00364">
    <property type="entry name" value="DISEASERSIST"/>
</dbReference>
<dbReference type="InterPro" id="IPR027417">
    <property type="entry name" value="P-loop_NTPase"/>
</dbReference>